<feature type="domain" description="Gfo/Idh/MocA-like oxidoreductase N-terminal" evidence="3">
    <location>
        <begin position="8"/>
        <end position="88"/>
    </location>
</feature>
<keyword evidence="6" id="KW-1185">Reference proteome</keyword>
<dbReference type="SUPFAM" id="SSF55347">
    <property type="entry name" value="Glyceraldehyde-3-phosphate dehydrogenase-like, C-terminal domain"/>
    <property type="match status" value="1"/>
</dbReference>
<protein>
    <submittedName>
        <fullName evidence="5">Inositol 2-dehydrogenase</fullName>
        <ecNumber evidence="5">1.1.1.18</ecNumber>
    </submittedName>
</protein>
<gene>
    <name evidence="5" type="primary">iolG</name>
    <name evidence="5" type="ORF">GLV81_09840</name>
</gene>
<evidence type="ECO:0000259" key="3">
    <source>
        <dbReference type="Pfam" id="PF01408"/>
    </source>
</evidence>
<keyword evidence="2 5" id="KW-0560">Oxidoreductase</keyword>
<dbReference type="PANTHER" id="PTHR42840:SF3">
    <property type="entry name" value="BINDING ROSSMANN FOLD OXIDOREDUCTASE, PUTATIVE (AFU_ORTHOLOGUE AFUA_2G10240)-RELATED"/>
    <property type="match status" value="1"/>
</dbReference>
<dbReference type="InterPro" id="IPR030827">
    <property type="entry name" value="Myo_inos_IolG"/>
</dbReference>
<dbReference type="Pfam" id="PF01408">
    <property type="entry name" value="GFO_IDH_MocA"/>
    <property type="match status" value="1"/>
</dbReference>
<dbReference type="FunFam" id="3.30.360.10:FF:000023">
    <property type="entry name" value="Inositol 2-dehydrogenase"/>
    <property type="match status" value="1"/>
</dbReference>
<dbReference type="InterPro" id="IPR055170">
    <property type="entry name" value="GFO_IDH_MocA-like_dom"/>
</dbReference>
<proteinExistence type="inferred from homology"/>
<evidence type="ECO:0000259" key="4">
    <source>
        <dbReference type="Pfam" id="PF22725"/>
    </source>
</evidence>
<reference evidence="5 6" key="1">
    <citation type="submission" date="2019-11" db="EMBL/GenBank/DDBJ databases">
        <authorList>
            <person name="Im W.T."/>
        </authorList>
    </citation>
    <scope>NUCLEOTIDE SEQUENCE [LARGE SCALE GENOMIC DNA]</scope>
    <source>
        <strain evidence="5 6">SB-02</strain>
    </source>
</reference>
<accession>A0A6I6H117</accession>
<dbReference type="KEGG" id="fls:GLV81_09840"/>
<dbReference type="SUPFAM" id="SSF51735">
    <property type="entry name" value="NAD(P)-binding Rossmann-fold domains"/>
    <property type="match status" value="1"/>
</dbReference>
<dbReference type="Gene3D" id="3.40.50.720">
    <property type="entry name" value="NAD(P)-binding Rossmann-like Domain"/>
    <property type="match status" value="1"/>
</dbReference>
<dbReference type="Pfam" id="PF22725">
    <property type="entry name" value="GFO_IDH_MocA_C3"/>
    <property type="match status" value="1"/>
</dbReference>
<evidence type="ECO:0000313" key="5">
    <source>
        <dbReference type="EMBL" id="QGW28351.1"/>
    </source>
</evidence>
<sequence>MRKWLAADFTAKYNNVFFSNNEEDVIHHPDVEAVLICSPTSAHAKSLELALAAGKHIFCEKPMDLSLETTTTLASIAAQSDVKLMMGFNRRFDPDFMKARETVRDGKVGNVQIVKITSRDPGLPPIDYIKNSGGLFMDMAIHDFDMARYMMNKQVVEVFAKGLVMVDHAVADAGDIDTALTTLTFEDGTYAVIDNSRKAVYGYDQRIEVFGSAGMVQVENNQHNRNILYNETGIHQALPLDFFMDRYAESYLREMGLFIESLLHNKPVPVGAADALAATRIAVAAKKSMLEGRPVAIADVLATTMKPTSNGIAVAS</sequence>
<feature type="domain" description="GFO/IDH/MocA-like oxidoreductase" evidence="4">
    <location>
        <begin position="96"/>
        <end position="216"/>
    </location>
</feature>
<evidence type="ECO:0000313" key="6">
    <source>
        <dbReference type="Proteomes" id="UP000426027"/>
    </source>
</evidence>
<dbReference type="GO" id="GO:0000166">
    <property type="term" value="F:nucleotide binding"/>
    <property type="evidence" value="ECO:0007669"/>
    <property type="project" value="InterPro"/>
</dbReference>
<dbReference type="AlphaFoldDB" id="A0A6I6H117"/>
<comment type="similarity">
    <text evidence="1">Belongs to the Gfo/Idh/MocA family.</text>
</comment>
<dbReference type="InterPro" id="IPR036291">
    <property type="entry name" value="NAD(P)-bd_dom_sf"/>
</dbReference>
<evidence type="ECO:0000256" key="1">
    <source>
        <dbReference type="ARBA" id="ARBA00010928"/>
    </source>
</evidence>
<dbReference type="NCBIfam" id="TIGR04380">
    <property type="entry name" value="myo_inos_iolG"/>
    <property type="match status" value="1"/>
</dbReference>
<evidence type="ECO:0000256" key="2">
    <source>
        <dbReference type="ARBA" id="ARBA00023002"/>
    </source>
</evidence>
<name>A0A6I6H117_9BACT</name>
<dbReference type="Gene3D" id="3.30.360.10">
    <property type="entry name" value="Dihydrodipicolinate Reductase, domain 2"/>
    <property type="match status" value="1"/>
</dbReference>
<dbReference type="Proteomes" id="UP000426027">
    <property type="component" value="Chromosome"/>
</dbReference>
<dbReference type="InterPro" id="IPR000683">
    <property type="entry name" value="Gfo/Idh/MocA-like_OxRdtase_N"/>
</dbReference>
<dbReference type="GO" id="GO:0050112">
    <property type="term" value="F:inositol 2-dehydrogenase (NAD+) activity"/>
    <property type="evidence" value="ECO:0007669"/>
    <property type="project" value="UniProtKB-EC"/>
</dbReference>
<dbReference type="EMBL" id="CP046566">
    <property type="protein sequence ID" value="QGW28351.1"/>
    <property type="molecule type" value="Genomic_DNA"/>
</dbReference>
<dbReference type="PANTHER" id="PTHR42840">
    <property type="entry name" value="NAD(P)-BINDING ROSSMANN-FOLD SUPERFAMILY PROTEIN-RELATED"/>
    <property type="match status" value="1"/>
</dbReference>
<organism evidence="5 6">
    <name type="scientific">Phnomibacter ginsenosidimutans</name>
    <dbReference type="NCBI Taxonomy" id="2676868"/>
    <lineage>
        <taxon>Bacteria</taxon>
        <taxon>Pseudomonadati</taxon>
        <taxon>Bacteroidota</taxon>
        <taxon>Chitinophagia</taxon>
        <taxon>Chitinophagales</taxon>
        <taxon>Chitinophagaceae</taxon>
        <taxon>Phnomibacter</taxon>
    </lineage>
</organism>
<dbReference type="EC" id="1.1.1.18" evidence="5"/>